<dbReference type="InterPro" id="IPR000326">
    <property type="entry name" value="PAP2/HPO"/>
</dbReference>
<proteinExistence type="predicted"/>
<dbReference type="PANTHER" id="PTHR14969">
    <property type="entry name" value="SPHINGOSINE-1-PHOSPHATE PHOSPHOHYDROLASE"/>
    <property type="match status" value="1"/>
</dbReference>
<dbReference type="EMBL" id="JACHGW010000004">
    <property type="protein sequence ID" value="MBB6052424.1"/>
    <property type="molecule type" value="Genomic_DNA"/>
</dbReference>
<comment type="caution">
    <text evidence="3">The sequence shown here is derived from an EMBL/GenBank/DDBJ whole genome shotgun (WGS) entry which is preliminary data.</text>
</comment>
<dbReference type="Pfam" id="PF01569">
    <property type="entry name" value="PAP2"/>
    <property type="match status" value="1"/>
</dbReference>
<accession>A0A7W9SUZ1</accession>
<dbReference type="AlphaFoldDB" id="A0A7W9SUZ1"/>
<dbReference type="InterPro" id="IPR036938">
    <property type="entry name" value="PAP2/HPO_sf"/>
</dbReference>
<dbReference type="SMART" id="SM00014">
    <property type="entry name" value="acidPPc"/>
    <property type="match status" value="1"/>
</dbReference>
<dbReference type="Gene3D" id="1.20.144.10">
    <property type="entry name" value="Phosphatidic acid phosphatase type 2/haloperoxidase"/>
    <property type="match status" value="1"/>
</dbReference>
<keyword evidence="1" id="KW-0732">Signal</keyword>
<dbReference type="PANTHER" id="PTHR14969:SF13">
    <property type="entry name" value="AT30094P"/>
    <property type="match status" value="1"/>
</dbReference>
<evidence type="ECO:0000256" key="1">
    <source>
        <dbReference type="SAM" id="SignalP"/>
    </source>
</evidence>
<protein>
    <submittedName>
        <fullName evidence="3">Membrane-associated phospholipid phosphatase</fullName>
    </submittedName>
</protein>
<name>A0A7W9SUZ1_ARMRO</name>
<dbReference type="SUPFAM" id="SSF48317">
    <property type="entry name" value="Acid phosphatase/Vanadium-dependent haloperoxidase"/>
    <property type="match status" value="1"/>
</dbReference>
<dbReference type="RefSeq" id="WP_184201440.1">
    <property type="nucleotide sequence ID" value="NZ_JACHGW010000004.1"/>
</dbReference>
<evidence type="ECO:0000259" key="2">
    <source>
        <dbReference type="SMART" id="SM00014"/>
    </source>
</evidence>
<keyword evidence="4" id="KW-1185">Reference proteome</keyword>
<feature type="signal peptide" evidence="1">
    <location>
        <begin position="1"/>
        <end position="22"/>
    </location>
</feature>
<dbReference type="Proteomes" id="UP000520814">
    <property type="component" value="Unassembled WGS sequence"/>
</dbReference>
<gene>
    <name evidence="3" type="ORF">HNQ39_004245</name>
</gene>
<organism evidence="3 4">
    <name type="scientific">Armatimonas rosea</name>
    <dbReference type="NCBI Taxonomy" id="685828"/>
    <lineage>
        <taxon>Bacteria</taxon>
        <taxon>Bacillati</taxon>
        <taxon>Armatimonadota</taxon>
        <taxon>Armatimonadia</taxon>
        <taxon>Armatimonadales</taxon>
        <taxon>Armatimonadaceae</taxon>
        <taxon>Armatimonas</taxon>
    </lineage>
</organism>
<feature type="domain" description="Phosphatidic acid phosphatase type 2/haloperoxidase" evidence="2">
    <location>
        <begin position="45"/>
        <end position="152"/>
    </location>
</feature>
<evidence type="ECO:0000313" key="4">
    <source>
        <dbReference type="Proteomes" id="UP000520814"/>
    </source>
</evidence>
<sequence length="157" mass="16436">MRIFLAAGIAALTLALAPRVQAQTGLPDRPTARFFSGSGNVAFLAGGLLASDRREGVRALVTSTVVVTGLKYSTRERRPDGSTHDSFPSGHASAAFTIAGMAAARAHSGTEAALWYLGAGLIADSRVTLKRHYPHDVVVGGLLGLLVARSPALRLRF</sequence>
<feature type="chain" id="PRO_5031331555" evidence="1">
    <location>
        <begin position="23"/>
        <end position="157"/>
    </location>
</feature>
<reference evidence="3 4" key="1">
    <citation type="submission" date="2020-08" db="EMBL/GenBank/DDBJ databases">
        <title>Genomic Encyclopedia of Type Strains, Phase IV (KMG-IV): sequencing the most valuable type-strain genomes for metagenomic binning, comparative biology and taxonomic classification.</title>
        <authorList>
            <person name="Goeker M."/>
        </authorList>
    </citation>
    <scope>NUCLEOTIDE SEQUENCE [LARGE SCALE GENOMIC DNA]</scope>
    <source>
        <strain evidence="3 4">DSM 23562</strain>
    </source>
</reference>
<evidence type="ECO:0000313" key="3">
    <source>
        <dbReference type="EMBL" id="MBB6052424.1"/>
    </source>
</evidence>